<protein>
    <submittedName>
        <fullName evidence="1">Uncharacterized protein</fullName>
    </submittedName>
</protein>
<comment type="caution">
    <text evidence="1">The sequence shown here is derived from an EMBL/GenBank/DDBJ whole genome shotgun (WGS) entry which is preliminary data.</text>
</comment>
<proteinExistence type="predicted"/>
<keyword evidence="2" id="KW-1185">Reference proteome</keyword>
<dbReference type="AlphaFoldDB" id="A0A0V1G5Y7"/>
<dbReference type="OrthoDB" id="10522257at2759"/>
<sequence>MSVSVLAVIGVDVLRLLRNKRLTPPIMTRFDDVNKKELKGATNVRMNGKELLQTRGWSMAALVPRFQTLGPARSQIGQLVQTCLEMQNIRFHASAVQLCVRKSNNMSYQVKSEATVVAMFFLKKHTPDNPSTSGSDLTFIHSIKRIRKINICIDNTG</sequence>
<evidence type="ECO:0000313" key="1">
    <source>
        <dbReference type="EMBL" id="KRY92915.1"/>
    </source>
</evidence>
<accession>A0A0V1G5Y7</accession>
<reference evidence="1 2" key="1">
    <citation type="submission" date="2015-01" db="EMBL/GenBank/DDBJ databases">
        <title>Evolution of Trichinella species and genotypes.</title>
        <authorList>
            <person name="Korhonen P.K."/>
            <person name="Edoardo P."/>
            <person name="Giuseppe L.R."/>
            <person name="Gasser R.B."/>
        </authorList>
    </citation>
    <scope>NUCLEOTIDE SEQUENCE [LARGE SCALE GENOMIC DNA]</scope>
    <source>
        <strain evidence="1">ISS470</strain>
    </source>
</reference>
<dbReference type="Proteomes" id="UP000054995">
    <property type="component" value="Unassembled WGS sequence"/>
</dbReference>
<organism evidence="1 2">
    <name type="scientific">Trichinella pseudospiralis</name>
    <name type="common">Parasitic roundworm</name>
    <dbReference type="NCBI Taxonomy" id="6337"/>
    <lineage>
        <taxon>Eukaryota</taxon>
        <taxon>Metazoa</taxon>
        <taxon>Ecdysozoa</taxon>
        <taxon>Nematoda</taxon>
        <taxon>Enoplea</taxon>
        <taxon>Dorylaimia</taxon>
        <taxon>Trichinellida</taxon>
        <taxon>Trichinellidae</taxon>
        <taxon>Trichinella</taxon>
    </lineage>
</organism>
<evidence type="ECO:0000313" key="2">
    <source>
        <dbReference type="Proteomes" id="UP000054995"/>
    </source>
</evidence>
<gene>
    <name evidence="1" type="ORF">T4D_15689</name>
</gene>
<name>A0A0V1G5Y7_TRIPS</name>
<dbReference type="EMBL" id="JYDT01000004">
    <property type="protein sequence ID" value="KRY92915.1"/>
    <property type="molecule type" value="Genomic_DNA"/>
</dbReference>